<evidence type="ECO:0008006" key="4">
    <source>
        <dbReference type="Google" id="ProtNLM"/>
    </source>
</evidence>
<accession>A0A167QT57</accession>
<dbReference type="AlphaFoldDB" id="A0A167QT57"/>
<comment type="caution">
    <text evidence="2">The sequence shown here is derived from an EMBL/GenBank/DDBJ whole genome shotgun (WGS) entry which is preliminary data.</text>
</comment>
<proteinExistence type="predicted"/>
<sequence length="118" mass="12826">MPAAVLRTAVRRVAVLRSVVGRPCAAVAGVRPLATTAAVRHKESLSTDPDYSIEKLKQESLQHQKQGKGEWMAELASDSEETVKADRSSFNLAQSVLDRQKQDKEAAAAARQAKAEKK</sequence>
<organism evidence="2 3">
    <name type="scientific">Niveomyces insectorum RCEF 264</name>
    <dbReference type="NCBI Taxonomy" id="1081102"/>
    <lineage>
        <taxon>Eukaryota</taxon>
        <taxon>Fungi</taxon>
        <taxon>Dikarya</taxon>
        <taxon>Ascomycota</taxon>
        <taxon>Pezizomycotina</taxon>
        <taxon>Sordariomycetes</taxon>
        <taxon>Hypocreomycetidae</taxon>
        <taxon>Hypocreales</taxon>
        <taxon>Cordycipitaceae</taxon>
        <taxon>Niveomyces</taxon>
    </lineage>
</organism>
<feature type="region of interest" description="Disordered" evidence="1">
    <location>
        <begin position="96"/>
        <end position="118"/>
    </location>
</feature>
<dbReference type="Proteomes" id="UP000076874">
    <property type="component" value="Unassembled WGS sequence"/>
</dbReference>
<feature type="region of interest" description="Disordered" evidence="1">
    <location>
        <begin position="59"/>
        <end position="80"/>
    </location>
</feature>
<evidence type="ECO:0000256" key="1">
    <source>
        <dbReference type="SAM" id="MobiDB-lite"/>
    </source>
</evidence>
<dbReference type="EMBL" id="AZHD01000013">
    <property type="protein sequence ID" value="OAA57941.1"/>
    <property type="molecule type" value="Genomic_DNA"/>
</dbReference>
<gene>
    <name evidence="2" type="ORF">SPI_06826</name>
</gene>
<dbReference type="OrthoDB" id="529205at2759"/>
<evidence type="ECO:0000313" key="2">
    <source>
        <dbReference type="EMBL" id="OAA57941.1"/>
    </source>
</evidence>
<reference evidence="2 3" key="1">
    <citation type="journal article" date="2016" name="Genome Biol. Evol.">
        <title>Divergent and convergent evolution of fungal pathogenicity.</title>
        <authorList>
            <person name="Shang Y."/>
            <person name="Xiao G."/>
            <person name="Zheng P."/>
            <person name="Cen K."/>
            <person name="Zhan S."/>
            <person name="Wang C."/>
        </authorList>
    </citation>
    <scope>NUCLEOTIDE SEQUENCE [LARGE SCALE GENOMIC DNA]</scope>
    <source>
        <strain evidence="2 3">RCEF 264</strain>
    </source>
</reference>
<protein>
    <recommendedName>
        <fullName evidence="4">Mitochondrial carrier protein</fullName>
    </recommendedName>
</protein>
<evidence type="ECO:0000313" key="3">
    <source>
        <dbReference type="Proteomes" id="UP000076874"/>
    </source>
</evidence>
<name>A0A167QT57_9HYPO</name>
<keyword evidence="3" id="KW-1185">Reference proteome</keyword>